<keyword evidence="2" id="KW-1185">Reference proteome</keyword>
<protein>
    <submittedName>
        <fullName evidence="1">Uncharacterized protein</fullName>
    </submittedName>
</protein>
<name>A0A0B2V2W5_TOXCA</name>
<evidence type="ECO:0000313" key="1">
    <source>
        <dbReference type="EMBL" id="KHN75814.1"/>
    </source>
</evidence>
<comment type="caution">
    <text evidence="1">The sequence shown here is derived from an EMBL/GenBank/DDBJ whole genome shotgun (WGS) entry which is preliminary data.</text>
</comment>
<sequence length="128" mass="14500">MTMKLVLIAEDVRLFSLLRSLLLPFLEHMEFPQGERSLIPMSSPRHTILLLALHCTGRMREEFGRSVQYGINEYTTVAVKSAFTISISQTCICSFECGEKEGRKFCAQNNVSNAFFKLPDSKLNGSFE</sequence>
<dbReference type="AlphaFoldDB" id="A0A0B2V2W5"/>
<accession>A0A0B2V2W5</accession>
<dbReference type="EMBL" id="JPKZ01002614">
    <property type="protein sequence ID" value="KHN75814.1"/>
    <property type="molecule type" value="Genomic_DNA"/>
</dbReference>
<dbReference type="Proteomes" id="UP000031036">
    <property type="component" value="Unassembled WGS sequence"/>
</dbReference>
<gene>
    <name evidence="1" type="ORF">Tcan_00140</name>
</gene>
<reference evidence="1 2" key="1">
    <citation type="submission" date="2014-11" db="EMBL/GenBank/DDBJ databases">
        <title>Genetic blueprint of the zoonotic pathogen Toxocara canis.</title>
        <authorList>
            <person name="Zhu X.-Q."/>
            <person name="Korhonen P.K."/>
            <person name="Cai H."/>
            <person name="Young N.D."/>
            <person name="Nejsum P."/>
            <person name="von Samson-Himmelstjerna G."/>
            <person name="Boag P.R."/>
            <person name="Tan P."/>
            <person name="Li Q."/>
            <person name="Min J."/>
            <person name="Yang Y."/>
            <person name="Wang X."/>
            <person name="Fang X."/>
            <person name="Hall R.S."/>
            <person name="Hofmann A."/>
            <person name="Sternberg P.W."/>
            <person name="Jex A.R."/>
            <person name="Gasser R.B."/>
        </authorList>
    </citation>
    <scope>NUCLEOTIDE SEQUENCE [LARGE SCALE GENOMIC DNA]</scope>
    <source>
        <strain evidence="1">PN_DK_2014</strain>
    </source>
</reference>
<proteinExistence type="predicted"/>
<organism evidence="1 2">
    <name type="scientific">Toxocara canis</name>
    <name type="common">Canine roundworm</name>
    <dbReference type="NCBI Taxonomy" id="6265"/>
    <lineage>
        <taxon>Eukaryota</taxon>
        <taxon>Metazoa</taxon>
        <taxon>Ecdysozoa</taxon>
        <taxon>Nematoda</taxon>
        <taxon>Chromadorea</taxon>
        <taxon>Rhabditida</taxon>
        <taxon>Spirurina</taxon>
        <taxon>Ascaridomorpha</taxon>
        <taxon>Ascaridoidea</taxon>
        <taxon>Toxocaridae</taxon>
        <taxon>Toxocara</taxon>
    </lineage>
</organism>
<evidence type="ECO:0000313" key="2">
    <source>
        <dbReference type="Proteomes" id="UP000031036"/>
    </source>
</evidence>